<sequence length="159" mass="17421">MKIPEGKHTVTPYVAAKGAERFLAFVEATFATEPAVKVLNPDGTIGHSEITIGDSVVMAFDSAPHWPDMPALLCVYVSDVETTFARAIEAGAEVVTAIFTSRIVGDRAGRLRDPLGNIWWIQTRLADPDLGAFSDEGELRIMREAQRSFADEMDRRANV</sequence>
<keyword evidence="3" id="KW-1185">Reference proteome</keyword>
<feature type="domain" description="Glyoxalase/fosfomycin resistance/dioxygenase" evidence="1">
    <location>
        <begin position="14"/>
        <end position="121"/>
    </location>
</feature>
<protein>
    <submittedName>
        <fullName evidence="2">VOC family protein</fullName>
    </submittedName>
</protein>
<dbReference type="InterPro" id="IPR029068">
    <property type="entry name" value="Glyas_Bleomycin-R_OHBP_Dase"/>
</dbReference>
<name>A0ABS1W1L2_9ACTN</name>
<organism evidence="2 3">
    <name type="scientific">Paractinoplanes lichenicola</name>
    <dbReference type="NCBI Taxonomy" id="2802976"/>
    <lineage>
        <taxon>Bacteria</taxon>
        <taxon>Bacillati</taxon>
        <taxon>Actinomycetota</taxon>
        <taxon>Actinomycetes</taxon>
        <taxon>Micromonosporales</taxon>
        <taxon>Micromonosporaceae</taxon>
        <taxon>Paractinoplanes</taxon>
    </lineage>
</organism>
<dbReference type="Proteomes" id="UP000598996">
    <property type="component" value="Unassembled WGS sequence"/>
</dbReference>
<comment type="caution">
    <text evidence="2">The sequence shown here is derived from an EMBL/GenBank/DDBJ whole genome shotgun (WGS) entry which is preliminary data.</text>
</comment>
<gene>
    <name evidence="2" type="ORF">JKJ07_40685</name>
</gene>
<evidence type="ECO:0000313" key="2">
    <source>
        <dbReference type="EMBL" id="MBL7260630.1"/>
    </source>
</evidence>
<dbReference type="Pfam" id="PF00903">
    <property type="entry name" value="Glyoxalase"/>
    <property type="match status" value="1"/>
</dbReference>
<dbReference type="PANTHER" id="PTHR34109">
    <property type="entry name" value="BNAUNNG04460D PROTEIN-RELATED"/>
    <property type="match status" value="1"/>
</dbReference>
<dbReference type="InterPro" id="IPR004360">
    <property type="entry name" value="Glyas_Fos-R_dOase_dom"/>
</dbReference>
<accession>A0ABS1W1L2</accession>
<evidence type="ECO:0000313" key="3">
    <source>
        <dbReference type="Proteomes" id="UP000598996"/>
    </source>
</evidence>
<reference evidence="2 3" key="1">
    <citation type="submission" date="2021-01" db="EMBL/GenBank/DDBJ databases">
        <title>Actinoplanes sp. nov. LDG1-01 isolated from lichen.</title>
        <authorList>
            <person name="Saeng-In P."/>
            <person name="Phongsopitanun W."/>
            <person name="Kanchanasin P."/>
            <person name="Yuki M."/>
            <person name="Kudo T."/>
            <person name="Ohkuma M."/>
            <person name="Tanasupawat S."/>
        </authorList>
    </citation>
    <scope>NUCLEOTIDE SEQUENCE [LARGE SCALE GENOMIC DNA]</scope>
    <source>
        <strain evidence="2 3">LDG1-01</strain>
    </source>
</reference>
<dbReference type="CDD" id="cd07246">
    <property type="entry name" value="VOC_like"/>
    <property type="match status" value="1"/>
</dbReference>
<dbReference type="PANTHER" id="PTHR34109:SF1">
    <property type="entry name" value="VOC DOMAIN-CONTAINING PROTEIN"/>
    <property type="match status" value="1"/>
</dbReference>
<dbReference type="SUPFAM" id="SSF54593">
    <property type="entry name" value="Glyoxalase/Bleomycin resistance protein/Dihydroxybiphenyl dioxygenase"/>
    <property type="match status" value="1"/>
</dbReference>
<dbReference type="EMBL" id="JAENHO010000014">
    <property type="protein sequence ID" value="MBL7260630.1"/>
    <property type="molecule type" value="Genomic_DNA"/>
</dbReference>
<dbReference type="Gene3D" id="3.30.720.120">
    <property type="match status" value="1"/>
</dbReference>
<dbReference type="Gene3D" id="3.30.720.110">
    <property type="match status" value="1"/>
</dbReference>
<evidence type="ECO:0000259" key="1">
    <source>
        <dbReference type="Pfam" id="PF00903"/>
    </source>
</evidence>
<proteinExistence type="predicted"/>
<dbReference type="RefSeq" id="WP_202997333.1">
    <property type="nucleotide sequence ID" value="NZ_JAENHO010000014.1"/>
</dbReference>